<dbReference type="PANTHER" id="PTHR24248">
    <property type="entry name" value="ADRENERGIC RECEPTOR-RELATED G-PROTEIN COUPLED RECEPTOR"/>
    <property type="match status" value="1"/>
</dbReference>
<dbReference type="GO" id="GO:0005886">
    <property type="term" value="C:plasma membrane"/>
    <property type="evidence" value="ECO:0007669"/>
    <property type="project" value="UniProtKB-SubCell"/>
</dbReference>
<dbReference type="PANTHER" id="PTHR24248:SF66">
    <property type="entry name" value="OCTOPAMINE RECEPTOR BETA-3R"/>
    <property type="match status" value="1"/>
</dbReference>
<evidence type="ECO:0000259" key="11">
    <source>
        <dbReference type="PROSITE" id="PS50262"/>
    </source>
</evidence>
<evidence type="ECO:0000256" key="8">
    <source>
        <dbReference type="ARBA" id="ARBA00023224"/>
    </source>
</evidence>
<accession>A0AAJ7TBZ7</accession>
<dbReference type="GeneID" id="116944536"/>
<dbReference type="PRINTS" id="PR00237">
    <property type="entry name" value="GPCRRHODOPSN"/>
</dbReference>
<sequence length="351" mass="39343">MNESGSNDSSRRCVWTFHQVSCTSSDLSAAERTTLLAILLSISAITIAGNILTIASILYFRQLQTRPNVLTLSLAVADLLVGLLIMLFNAMSSVHNCWFYGRVSCRVHTWLDYTFCTSSIVHLSCISFDRYVAISDPLRNNDSITHAALAAMLALSWFSFPIDGLAFMLQWNLVGLEEETRWSCPDDCEVILNLPYAVAITACAFVLTMLLMALAYDRIYRLARVQSCKINSLGAQVQKASSDAECLSKWNAMKRDHNATITLGIIIGILIAIWMPYFVVSATEPMVGYQAGPVAWEVINWFTYLNWMANPILFAAFNMSFRWAFRLLVMCSAFRPGIRGVDLFNFKERPA</sequence>
<evidence type="ECO:0000256" key="2">
    <source>
        <dbReference type="ARBA" id="ARBA00022475"/>
    </source>
</evidence>
<feature type="transmembrane region" description="Helical" evidence="10">
    <location>
        <begin position="149"/>
        <end position="174"/>
    </location>
</feature>
<dbReference type="Proteomes" id="UP001318040">
    <property type="component" value="Chromosome 21"/>
</dbReference>
<dbReference type="PROSITE" id="PS50262">
    <property type="entry name" value="G_PROTEIN_RECEP_F1_2"/>
    <property type="match status" value="1"/>
</dbReference>
<feature type="transmembrane region" description="Helical" evidence="10">
    <location>
        <begin position="69"/>
        <end position="90"/>
    </location>
</feature>
<keyword evidence="6 10" id="KW-0472">Membrane</keyword>
<comment type="similarity">
    <text evidence="9">Belongs to the G-protein coupled receptor 1 family.</text>
</comment>
<evidence type="ECO:0000256" key="6">
    <source>
        <dbReference type="ARBA" id="ARBA00023136"/>
    </source>
</evidence>
<evidence type="ECO:0000256" key="1">
    <source>
        <dbReference type="ARBA" id="ARBA00004651"/>
    </source>
</evidence>
<evidence type="ECO:0000256" key="10">
    <source>
        <dbReference type="SAM" id="Phobius"/>
    </source>
</evidence>
<dbReference type="GO" id="GO:0004930">
    <property type="term" value="F:G protein-coupled receptor activity"/>
    <property type="evidence" value="ECO:0007669"/>
    <property type="project" value="UniProtKB-KW"/>
</dbReference>
<evidence type="ECO:0000313" key="13">
    <source>
        <dbReference type="RefSeq" id="XP_032814081.1"/>
    </source>
</evidence>
<reference evidence="13" key="1">
    <citation type="submission" date="2025-08" db="UniProtKB">
        <authorList>
            <consortium name="RefSeq"/>
        </authorList>
    </citation>
    <scope>IDENTIFICATION</scope>
    <source>
        <tissue evidence="13">Sperm</tissue>
    </source>
</reference>
<evidence type="ECO:0000256" key="3">
    <source>
        <dbReference type="ARBA" id="ARBA00022692"/>
    </source>
</evidence>
<organism evidence="12 13">
    <name type="scientific">Petromyzon marinus</name>
    <name type="common">Sea lamprey</name>
    <dbReference type="NCBI Taxonomy" id="7757"/>
    <lineage>
        <taxon>Eukaryota</taxon>
        <taxon>Metazoa</taxon>
        <taxon>Chordata</taxon>
        <taxon>Craniata</taxon>
        <taxon>Vertebrata</taxon>
        <taxon>Cyclostomata</taxon>
        <taxon>Hyperoartia</taxon>
        <taxon>Petromyzontiformes</taxon>
        <taxon>Petromyzontidae</taxon>
        <taxon>Petromyzon</taxon>
    </lineage>
</organism>
<evidence type="ECO:0000256" key="7">
    <source>
        <dbReference type="ARBA" id="ARBA00023170"/>
    </source>
</evidence>
<feature type="transmembrane region" description="Helical" evidence="10">
    <location>
        <begin position="259"/>
        <end position="278"/>
    </location>
</feature>
<keyword evidence="4 10" id="KW-1133">Transmembrane helix</keyword>
<dbReference type="SUPFAM" id="SSF81321">
    <property type="entry name" value="Family A G protein-coupled receptor-like"/>
    <property type="match status" value="1"/>
</dbReference>
<keyword evidence="3 9" id="KW-0812">Transmembrane</keyword>
<dbReference type="PROSITE" id="PS00237">
    <property type="entry name" value="G_PROTEIN_RECEP_F1_1"/>
    <property type="match status" value="1"/>
</dbReference>
<feature type="transmembrane region" description="Helical" evidence="10">
    <location>
        <begin position="298"/>
        <end position="317"/>
    </location>
</feature>
<evidence type="ECO:0000313" key="12">
    <source>
        <dbReference type="Proteomes" id="UP001318040"/>
    </source>
</evidence>
<dbReference type="GO" id="GO:0071880">
    <property type="term" value="P:adenylate cyclase-activating adrenergic receptor signaling pathway"/>
    <property type="evidence" value="ECO:0007669"/>
    <property type="project" value="TreeGrafter"/>
</dbReference>
<feature type="transmembrane region" description="Helical" evidence="10">
    <location>
        <begin position="110"/>
        <end position="128"/>
    </location>
</feature>
<keyword evidence="5 9" id="KW-0297">G-protein coupled receptor</keyword>
<dbReference type="InterPro" id="IPR017452">
    <property type="entry name" value="GPCR_Rhodpsn_7TM"/>
</dbReference>
<comment type="subcellular location">
    <subcellularLocation>
        <location evidence="1">Cell membrane</location>
        <topology evidence="1">Multi-pass membrane protein</topology>
    </subcellularLocation>
</comment>
<keyword evidence="12" id="KW-1185">Reference proteome</keyword>
<gene>
    <name evidence="13" type="primary">LOC116944536</name>
</gene>
<keyword evidence="2" id="KW-1003">Cell membrane</keyword>
<evidence type="ECO:0000256" key="4">
    <source>
        <dbReference type="ARBA" id="ARBA00022989"/>
    </source>
</evidence>
<feature type="domain" description="G-protein coupled receptors family 1 profile" evidence="11">
    <location>
        <begin position="49"/>
        <end position="314"/>
    </location>
</feature>
<dbReference type="InterPro" id="IPR000276">
    <property type="entry name" value="GPCR_Rhodpsn"/>
</dbReference>
<dbReference type="Gene3D" id="1.20.1070.10">
    <property type="entry name" value="Rhodopsin 7-helix transmembrane proteins"/>
    <property type="match status" value="1"/>
</dbReference>
<dbReference type="KEGG" id="pmrn:116944536"/>
<feature type="transmembrane region" description="Helical" evidence="10">
    <location>
        <begin position="35"/>
        <end position="60"/>
    </location>
</feature>
<dbReference type="GO" id="GO:0043410">
    <property type="term" value="P:positive regulation of MAPK cascade"/>
    <property type="evidence" value="ECO:0007669"/>
    <property type="project" value="TreeGrafter"/>
</dbReference>
<protein>
    <submittedName>
        <fullName evidence="13">Trace amine-associated receptor 9-like</fullName>
    </submittedName>
</protein>
<evidence type="ECO:0000256" key="5">
    <source>
        <dbReference type="ARBA" id="ARBA00023040"/>
    </source>
</evidence>
<feature type="transmembrane region" description="Helical" evidence="10">
    <location>
        <begin position="194"/>
        <end position="216"/>
    </location>
</feature>
<keyword evidence="7 9" id="KW-0675">Receptor</keyword>
<name>A0AAJ7TBZ7_PETMA</name>
<dbReference type="RefSeq" id="XP_032814081.1">
    <property type="nucleotide sequence ID" value="XM_032958190.1"/>
</dbReference>
<dbReference type="AlphaFoldDB" id="A0AAJ7TBZ7"/>
<proteinExistence type="inferred from homology"/>
<evidence type="ECO:0000256" key="9">
    <source>
        <dbReference type="RuleBase" id="RU000688"/>
    </source>
</evidence>
<dbReference type="Pfam" id="PF00001">
    <property type="entry name" value="7tm_1"/>
    <property type="match status" value="1"/>
</dbReference>
<keyword evidence="8 9" id="KW-0807">Transducer</keyword>